<name>A0AAN9R290_PHACN</name>
<evidence type="ECO:0000259" key="5">
    <source>
        <dbReference type="PROSITE" id="PS51293"/>
    </source>
</evidence>
<feature type="region of interest" description="Disordered" evidence="3">
    <location>
        <begin position="501"/>
        <end position="562"/>
    </location>
</feature>
<comment type="subcellular location">
    <subcellularLocation>
        <location evidence="1">Nucleus</location>
    </subcellularLocation>
</comment>
<dbReference type="InterPro" id="IPR001005">
    <property type="entry name" value="SANT/Myb"/>
</dbReference>
<dbReference type="GO" id="GO:0006357">
    <property type="term" value="P:regulation of transcription by RNA polymerase II"/>
    <property type="evidence" value="ECO:0007669"/>
    <property type="project" value="TreeGrafter"/>
</dbReference>
<dbReference type="SUPFAM" id="SSF46689">
    <property type="entry name" value="Homeodomain-like"/>
    <property type="match status" value="1"/>
</dbReference>
<dbReference type="EMBL" id="JAYMYR010000006">
    <property type="protein sequence ID" value="KAK7356076.1"/>
    <property type="molecule type" value="Genomic_DNA"/>
</dbReference>
<evidence type="ECO:0000256" key="1">
    <source>
        <dbReference type="ARBA" id="ARBA00004123"/>
    </source>
</evidence>
<dbReference type="Pfam" id="PF00249">
    <property type="entry name" value="Myb_DNA-binding"/>
    <property type="match status" value="1"/>
</dbReference>
<dbReference type="GO" id="GO:0003677">
    <property type="term" value="F:DNA binding"/>
    <property type="evidence" value="ECO:0007669"/>
    <property type="project" value="TreeGrafter"/>
</dbReference>
<dbReference type="AlphaFoldDB" id="A0AAN9R290"/>
<dbReference type="PANTHER" id="PTHR21689">
    <property type="entry name" value="LIN-9"/>
    <property type="match status" value="1"/>
</dbReference>
<feature type="compositionally biased region" description="Basic and acidic residues" evidence="3">
    <location>
        <begin position="506"/>
        <end position="517"/>
    </location>
</feature>
<evidence type="ECO:0000256" key="4">
    <source>
        <dbReference type="SAM" id="SignalP"/>
    </source>
</evidence>
<feature type="signal peptide" evidence="4">
    <location>
        <begin position="1"/>
        <end position="20"/>
    </location>
</feature>
<dbReference type="PROSITE" id="PS51293">
    <property type="entry name" value="SANT"/>
    <property type="match status" value="1"/>
</dbReference>
<dbReference type="Proteomes" id="UP001374584">
    <property type="component" value="Unassembled WGS sequence"/>
</dbReference>
<dbReference type="GO" id="GO:0005654">
    <property type="term" value="C:nucleoplasm"/>
    <property type="evidence" value="ECO:0007669"/>
    <property type="project" value="TreeGrafter"/>
</dbReference>
<dbReference type="PANTHER" id="PTHR21689:SF5">
    <property type="entry name" value="PROTEIN ALWAYS EARLY 1-RELATED"/>
    <property type="match status" value="1"/>
</dbReference>
<gene>
    <name evidence="6" type="ORF">VNO80_15342</name>
</gene>
<dbReference type="SMART" id="SM01135">
    <property type="entry name" value="DIRP"/>
    <property type="match status" value="1"/>
</dbReference>
<evidence type="ECO:0000256" key="2">
    <source>
        <dbReference type="ARBA" id="ARBA00023242"/>
    </source>
</evidence>
<proteinExistence type="predicted"/>
<dbReference type="InterPro" id="IPR009057">
    <property type="entry name" value="Homeodomain-like_sf"/>
</dbReference>
<keyword evidence="7" id="KW-1185">Reference proteome</keyword>
<dbReference type="FunFam" id="1.20.58.1880:FF:000006">
    <property type="entry name" value="Protein ALWAYS EARLY 3 isoform A"/>
    <property type="match status" value="1"/>
</dbReference>
<comment type="caution">
    <text evidence="6">The sequence shown here is derived from an EMBL/GenBank/DDBJ whole genome shotgun (WGS) entry which is preliminary data.</text>
</comment>
<sequence length="1215" mass="136419">MIYNVDCLAFCFAFVRFVYTESPYSLESQSHSNPIIHVPELSVSYITLNFTMSFSRQCVTLYLCLCKPCHSRFPILLSCFSGTRNPTRAGSMAPTRKSRSVSKRISNSSDVSPEKDVVNSNKNKHRKKKLTDKLGSQWSKEELEGFYEAYRMYGKDWKKVAGVVRNRTTEMVEALYNMNRAYLSLPEGTASVVGLIAMMTDHYNVLEESDSERESSDALGPRKFIKRKREKVQLSVSKDQSHSIASSEGCLSLLKKRRLDGIVPHAVGKRTPRVPVSYSYKKDYTENYGSPYRRSLKSTTDVNDDEVAHVVALALTEAAQRGGSPQVSQSPRRRVEQKPSPVQRWEKKHQVSETARAKLHNLSVDEELLDGSIESRGADSREYARDNSSLMDMEGTGTVEVLQKGGKFYRKRERVKNDGNHKLDDGGEACSGTEEGLSFSSLKEMVDIEVTNEKLEKISPKGGGKRNKKLFFGDETPALNALQTLADLSLMMPISTIDSESSIQLKGDRISADKDSKSALPEATSTSHKRHKLKRSVVPEIEVSTSKKPKLGKESAKDTNVLSESKEQLPFVDATWKRKRKSMVPKVANAKLDSFPSGPLKDEALDDEKKPVAKGKHGDQVFILPKQLKTVKSSESSLFSDQKDLTASMAETPLLNEVSLPTRQSRRKMNLQRTSLAKEKSSDYILKSQPNKHTAVKEKLSSCLSSNMVRRWFIFEWFYSAIDYPWFAKRELMEYLNHVGLGNIPRLTRVEWSVVRGSLGKPRRLSEHFLHDERQKLAEYRESVRKHYAELRTGIRDGLPTDLARPLCVGQRVIAVHPKTREIHDGSVLTVDYDKCRIQFDRPELGVEFVMDIDCMPFNPLDNMPKALRRHIDDRKGSPIEPHINGTSNFGGCENHSSPVKAMVATVDNFCAQAGCVQPCKVTHHQAKEADVHALSELKRALDRKETLLMELRSSNSDILENQNGIECVNDSEVFKKHYAMVLVELKEASGQVSDAMLQLRQRNTYRGNSLPPWMKPQTSFNVHDDLPNVLDSSLTQELGSTVVQIIKGSRSRSHAMVDAAFKALSLTKEGEDAFVKIGQALDSINPQQLASKSRLPLIRSQEQVTANGSFYNLNHSTCSVSESILNYPSGTKLHSYSDKFDTELPSDLITSCVATLIMIQTCTERQYPPADVAQILDSAVSSLHPCCPQNLPIYREIQMCMGRIKTQILALIPT</sequence>
<protein>
    <recommendedName>
        <fullName evidence="5">SANT domain-containing protein</fullName>
    </recommendedName>
</protein>
<dbReference type="Gene3D" id="1.20.58.1880">
    <property type="match status" value="1"/>
</dbReference>
<reference evidence="6 7" key="1">
    <citation type="submission" date="2024-01" db="EMBL/GenBank/DDBJ databases">
        <title>The genomes of 5 underutilized Papilionoideae crops provide insights into root nodulation and disease resistanc.</title>
        <authorList>
            <person name="Jiang F."/>
        </authorList>
    </citation>
    <scope>NUCLEOTIDE SEQUENCE [LARGE SCALE GENOMIC DNA]</scope>
    <source>
        <strain evidence="6">JINMINGXINNONG_FW02</strain>
        <tissue evidence="6">Leaves</tissue>
    </source>
</reference>
<organism evidence="6 7">
    <name type="scientific">Phaseolus coccineus</name>
    <name type="common">Scarlet runner bean</name>
    <name type="synonym">Phaseolus multiflorus</name>
    <dbReference type="NCBI Taxonomy" id="3886"/>
    <lineage>
        <taxon>Eukaryota</taxon>
        <taxon>Viridiplantae</taxon>
        <taxon>Streptophyta</taxon>
        <taxon>Embryophyta</taxon>
        <taxon>Tracheophyta</taxon>
        <taxon>Spermatophyta</taxon>
        <taxon>Magnoliopsida</taxon>
        <taxon>eudicotyledons</taxon>
        <taxon>Gunneridae</taxon>
        <taxon>Pentapetalae</taxon>
        <taxon>rosids</taxon>
        <taxon>fabids</taxon>
        <taxon>Fabales</taxon>
        <taxon>Fabaceae</taxon>
        <taxon>Papilionoideae</taxon>
        <taxon>50 kb inversion clade</taxon>
        <taxon>NPAAA clade</taxon>
        <taxon>indigoferoid/millettioid clade</taxon>
        <taxon>Phaseoleae</taxon>
        <taxon>Phaseolus</taxon>
    </lineage>
</organism>
<feature type="domain" description="SANT" evidence="5">
    <location>
        <begin position="133"/>
        <end position="170"/>
    </location>
</feature>
<feature type="region of interest" description="Disordered" evidence="3">
    <location>
        <begin position="319"/>
        <end position="350"/>
    </location>
</feature>
<evidence type="ECO:0000313" key="7">
    <source>
        <dbReference type="Proteomes" id="UP001374584"/>
    </source>
</evidence>
<dbReference type="Pfam" id="PF06584">
    <property type="entry name" value="DIRP"/>
    <property type="match status" value="1"/>
</dbReference>
<dbReference type="GO" id="GO:0017053">
    <property type="term" value="C:transcription repressor complex"/>
    <property type="evidence" value="ECO:0007669"/>
    <property type="project" value="InterPro"/>
</dbReference>
<feature type="chain" id="PRO_5042846039" description="SANT domain-containing protein" evidence="4">
    <location>
        <begin position="21"/>
        <end position="1215"/>
    </location>
</feature>
<dbReference type="CDD" id="cd00167">
    <property type="entry name" value="SANT"/>
    <property type="match status" value="1"/>
</dbReference>
<dbReference type="GO" id="GO:0006351">
    <property type="term" value="P:DNA-templated transcription"/>
    <property type="evidence" value="ECO:0007669"/>
    <property type="project" value="InterPro"/>
</dbReference>
<dbReference type="InterPro" id="IPR017884">
    <property type="entry name" value="SANT_dom"/>
</dbReference>
<dbReference type="SMART" id="SM00717">
    <property type="entry name" value="SANT"/>
    <property type="match status" value="1"/>
</dbReference>
<dbReference type="InterPro" id="IPR033471">
    <property type="entry name" value="DIRP"/>
</dbReference>
<accession>A0AAN9R290</accession>
<evidence type="ECO:0000313" key="6">
    <source>
        <dbReference type="EMBL" id="KAK7356076.1"/>
    </source>
</evidence>
<keyword evidence="2" id="KW-0539">Nucleus</keyword>
<dbReference type="GO" id="GO:0051726">
    <property type="term" value="P:regulation of cell cycle"/>
    <property type="evidence" value="ECO:0007669"/>
    <property type="project" value="TreeGrafter"/>
</dbReference>
<feature type="region of interest" description="Disordered" evidence="3">
    <location>
        <begin position="87"/>
        <end position="131"/>
    </location>
</feature>
<evidence type="ECO:0000256" key="3">
    <source>
        <dbReference type="SAM" id="MobiDB-lite"/>
    </source>
</evidence>
<keyword evidence="4" id="KW-0732">Signal</keyword>
<dbReference type="InterPro" id="IPR010561">
    <property type="entry name" value="LIN-9/ALY1"/>
</dbReference>